<dbReference type="Gene3D" id="1.10.510.10">
    <property type="entry name" value="Transferase(Phosphotransferase) domain 1"/>
    <property type="match status" value="1"/>
</dbReference>
<dbReference type="GO" id="GO:0005737">
    <property type="term" value="C:cytoplasm"/>
    <property type="evidence" value="ECO:0007669"/>
    <property type="project" value="TreeGrafter"/>
</dbReference>
<dbReference type="InterPro" id="IPR008266">
    <property type="entry name" value="Tyr_kinase_AS"/>
</dbReference>
<evidence type="ECO:0000259" key="7">
    <source>
        <dbReference type="PROSITE" id="PS50011"/>
    </source>
</evidence>
<keyword evidence="1" id="KW-0808">Transferase</keyword>
<dbReference type="Gene3D" id="3.30.200.20">
    <property type="entry name" value="Phosphorylase Kinase, domain 1"/>
    <property type="match status" value="1"/>
</dbReference>
<evidence type="ECO:0000256" key="2">
    <source>
        <dbReference type="ARBA" id="ARBA00022741"/>
    </source>
</evidence>
<evidence type="ECO:0000256" key="5">
    <source>
        <dbReference type="PROSITE-ProRule" id="PRU10141"/>
    </source>
</evidence>
<gene>
    <name evidence="8" type="ORF">BUALT_Bualt05G0054300</name>
</gene>
<dbReference type="SUPFAM" id="SSF56112">
    <property type="entry name" value="Protein kinase-like (PK-like)"/>
    <property type="match status" value="1"/>
</dbReference>
<evidence type="ECO:0000256" key="3">
    <source>
        <dbReference type="ARBA" id="ARBA00022777"/>
    </source>
</evidence>
<evidence type="ECO:0000256" key="6">
    <source>
        <dbReference type="SAM" id="MobiDB-lite"/>
    </source>
</evidence>
<dbReference type="Pfam" id="PF00069">
    <property type="entry name" value="Pkinase"/>
    <property type="match status" value="1"/>
</dbReference>
<dbReference type="GO" id="GO:0005524">
    <property type="term" value="F:ATP binding"/>
    <property type="evidence" value="ECO:0007669"/>
    <property type="project" value="UniProtKB-UniRule"/>
</dbReference>
<organism evidence="8 9">
    <name type="scientific">Buddleja alternifolia</name>
    <dbReference type="NCBI Taxonomy" id="168488"/>
    <lineage>
        <taxon>Eukaryota</taxon>
        <taxon>Viridiplantae</taxon>
        <taxon>Streptophyta</taxon>
        <taxon>Embryophyta</taxon>
        <taxon>Tracheophyta</taxon>
        <taxon>Spermatophyta</taxon>
        <taxon>Magnoliopsida</taxon>
        <taxon>eudicotyledons</taxon>
        <taxon>Gunneridae</taxon>
        <taxon>Pentapetalae</taxon>
        <taxon>asterids</taxon>
        <taxon>lamiids</taxon>
        <taxon>Lamiales</taxon>
        <taxon>Scrophulariaceae</taxon>
        <taxon>Buddlejeae</taxon>
        <taxon>Buddleja</taxon>
    </lineage>
</organism>
<keyword evidence="9" id="KW-1185">Reference proteome</keyword>
<evidence type="ECO:0000256" key="4">
    <source>
        <dbReference type="ARBA" id="ARBA00022840"/>
    </source>
</evidence>
<dbReference type="EMBL" id="WHWC01000005">
    <property type="protein sequence ID" value="KAG8382222.1"/>
    <property type="molecule type" value="Genomic_DNA"/>
</dbReference>
<proteinExistence type="predicted"/>
<dbReference type="PROSITE" id="PS00107">
    <property type="entry name" value="PROTEIN_KINASE_ATP"/>
    <property type="match status" value="1"/>
</dbReference>
<reference evidence="8" key="1">
    <citation type="submission" date="2019-10" db="EMBL/GenBank/DDBJ databases">
        <authorList>
            <person name="Zhang R."/>
            <person name="Pan Y."/>
            <person name="Wang J."/>
            <person name="Ma R."/>
            <person name="Yu S."/>
        </authorList>
    </citation>
    <scope>NUCLEOTIDE SEQUENCE</scope>
    <source>
        <strain evidence="8">LA-IB0</strain>
        <tissue evidence="8">Leaf</tissue>
    </source>
</reference>
<dbReference type="PANTHER" id="PTHR11042">
    <property type="entry name" value="EUKARYOTIC TRANSLATION INITIATION FACTOR 2-ALPHA KINASE EIF2-ALPHA KINASE -RELATED"/>
    <property type="match status" value="1"/>
</dbReference>
<feature type="domain" description="Protein kinase" evidence="7">
    <location>
        <begin position="63"/>
        <end position="356"/>
    </location>
</feature>
<sequence>MASSNEESACSTSPKMLLSTENYSFPFVEEEELGDILFQTQASSNEESASSESPKMLPSTKNYSEEEELGKGGYGTVCRCKHVIDDAIYAIKKIRCNRETVDGVVSEAKIMASLSHPNVIRYHFCWIEEGADLSSDSSTPNSPLNSSSNSLVIEEEKKILTPIDIYTKTLYIAMEFCPLTLDKYIDSKMEDDDKAWTYFWGLAKVLVYIHEKGIIHRDISRQNVYIDSNDNVKLADFGLAVSCEGGQGSNAPTSGPVGNPLYLAPELRDEPHEISQKADMFSLGLILYEMMMSVMKTVVERVEALTRIRDGETDFSEVDYDCRILLVDLLEKDLAKRPSACEFIKKAPSNMDMSFAKLNWKQVEKIESAVQELPDANLVSVHLVELTCNGQLFAMKAMDKSILLDRNKD</sequence>
<feature type="binding site" evidence="5">
    <location>
        <position position="93"/>
    </location>
    <ligand>
        <name>ATP</name>
        <dbReference type="ChEBI" id="CHEBI:30616"/>
    </ligand>
</feature>
<accession>A0AAV6XPX5</accession>
<comment type="caution">
    <text evidence="8">The sequence shown here is derived from an EMBL/GenBank/DDBJ whole genome shotgun (WGS) entry which is preliminary data.</text>
</comment>
<dbReference type="InterPro" id="IPR011009">
    <property type="entry name" value="Kinase-like_dom_sf"/>
</dbReference>
<dbReference type="PROSITE" id="PS00109">
    <property type="entry name" value="PROTEIN_KINASE_TYR"/>
    <property type="match status" value="1"/>
</dbReference>
<dbReference type="GO" id="GO:0005634">
    <property type="term" value="C:nucleus"/>
    <property type="evidence" value="ECO:0007669"/>
    <property type="project" value="TreeGrafter"/>
</dbReference>
<feature type="compositionally biased region" description="Low complexity" evidence="6">
    <location>
        <begin position="42"/>
        <end position="53"/>
    </location>
</feature>
<evidence type="ECO:0000313" key="9">
    <source>
        <dbReference type="Proteomes" id="UP000826271"/>
    </source>
</evidence>
<keyword evidence="4 5" id="KW-0067">ATP-binding</keyword>
<evidence type="ECO:0000313" key="8">
    <source>
        <dbReference type="EMBL" id="KAG8382222.1"/>
    </source>
</evidence>
<dbReference type="Proteomes" id="UP000826271">
    <property type="component" value="Unassembled WGS sequence"/>
</dbReference>
<keyword evidence="3" id="KW-0418">Kinase</keyword>
<feature type="region of interest" description="Disordered" evidence="6">
    <location>
        <begin position="39"/>
        <end position="66"/>
    </location>
</feature>
<protein>
    <recommendedName>
        <fullName evidence="7">Protein kinase domain-containing protein</fullName>
    </recommendedName>
</protein>
<dbReference type="InterPro" id="IPR050339">
    <property type="entry name" value="CC_SR_Kinase"/>
</dbReference>
<dbReference type="GO" id="GO:0004672">
    <property type="term" value="F:protein kinase activity"/>
    <property type="evidence" value="ECO:0007669"/>
    <property type="project" value="InterPro"/>
</dbReference>
<name>A0AAV6XPX5_9LAMI</name>
<evidence type="ECO:0000256" key="1">
    <source>
        <dbReference type="ARBA" id="ARBA00022679"/>
    </source>
</evidence>
<keyword evidence="2 5" id="KW-0547">Nucleotide-binding</keyword>
<dbReference type="AlphaFoldDB" id="A0AAV6XPX5"/>
<dbReference type="PROSITE" id="PS50011">
    <property type="entry name" value="PROTEIN_KINASE_DOM"/>
    <property type="match status" value="1"/>
</dbReference>
<dbReference type="InterPro" id="IPR000719">
    <property type="entry name" value="Prot_kinase_dom"/>
</dbReference>
<dbReference type="InterPro" id="IPR017441">
    <property type="entry name" value="Protein_kinase_ATP_BS"/>
</dbReference>